<proteinExistence type="predicted"/>
<dbReference type="AlphaFoldDB" id="A0AAW2XZW7"/>
<evidence type="ECO:0008006" key="2">
    <source>
        <dbReference type="Google" id="ProtNLM"/>
    </source>
</evidence>
<accession>A0AAW2XZW7</accession>
<dbReference type="EMBL" id="JACGWN010000002">
    <property type="protein sequence ID" value="KAL0458491.1"/>
    <property type="molecule type" value="Genomic_DNA"/>
</dbReference>
<sequence>MLEAVFELGDMEWIQMMQPKIEDEDRLVWHFRKKGRFTVKTAYRLASPLAELSSTSTAINLSSWGFLWRVRVAPKVQLFSWRCCHLALPTKANLRS</sequence>
<protein>
    <recommendedName>
        <fullName evidence="2">Reverse transcriptase zinc-binding domain-containing protein</fullName>
    </recommendedName>
</protein>
<gene>
    <name evidence="1" type="ORF">Slati_0476300</name>
</gene>
<name>A0AAW2XZW7_9LAMI</name>
<reference evidence="1" key="1">
    <citation type="submission" date="2020-06" db="EMBL/GenBank/DDBJ databases">
        <authorList>
            <person name="Li T."/>
            <person name="Hu X."/>
            <person name="Zhang T."/>
            <person name="Song X."/>
            <person name="Zhang H."/>
            <person name="Dai N."/>
            <person name="Sheng W."/>
            <person name="Hou X."/>
            <person name="Wei L."/>
        </authorList>
    </citation>
    <scope>NUCLEOTIDE SEQUENCE</scope>
    <source>
        <strain evidence="1">KEN1</strain>
        <tissue evidence="1">Leaf</tissue>
    </source>
</reference>
<comment type="caution">
    <text evidence="1">The sequence shown here is derived from an EMBL/GenBank/DDBJ whole genome shotgun (WGS) entry which is preliminary data.</text>
</comment>
<evidence type="ECO:0000313" key="1">
    <source>
        <dbReference type="EMBL" id="KAL0458491.1"/>
    </source>
</evidence>
<reference evidence="1" key="2">
    <citation type="journal article" date="2024" name="Plant">
        <title>Genomic evolution and insights into agronomic trait innovations of Sesamum species.</title>
        <authorList>
            <person name="Miao H."/>
            <person name="Wang L."/>
            <person name="Qu L."/>
            <person name="Liu H."/>
            <person name="Sun Y."/>
            <person name="Le M."/>
            <person name="Wang Q."/>
            <person name="Wei S."/>
            <person name="Zheng Y."/>
            <person name="Lin W."/>
            <person name="Duan Y."/>
            <person name="Cao H."/>
            <person name="Xiong S."/>
            <person name="Wang X."/>
            <person name="Wei L."/>
            <person name="Li C."/>
            <person name="Ma Q."/>
            <person name="Ju M."/>
            <person name="Zhao R."/>
            <person name="Li G."/>
            <person name="Mu C."/>
            <person name="Tian Q."/>
            <person name="Mei H."/>
            <person name="Zhang T."/>
            <person name="Gao T."/>
            <person name="Zhang H."/>
        </authorList>
    </citation>
    <scope>NUCLEOTIDE SEQUENCE</scope>
    <source>
        <strain evidence="1">KEN1</strain>
    </source>
</reference>
<organism evidence="1">
    <name type="scientific">Sesamum latifolium</name>
    <dbReference type="NCBI Taxonomy" id="2727402"/>
    <lineage>
        <taxon>Eukaryota</taxon>
        <taxon>Viridiplantae</taxon>
        <taxon>Streptophyta</taxon>
        <taxon>Embryophyta</taxon>
        <taxon>Tracheophyta</taxon>
        <taxon>Spermatophyta</taxon>
        <taxon>Magnoliopsida</taxon>
        <taxon>eudicotyledons</taxon>
        <taxon>Gunneridae</taxon>
        <taxon>Pentapetalae</taxon>
        <taxon>asterids</taxon>
        <taxon>lamiids</taxon>
        <taxon>Lamiales</taxon>
        <taxon>Pedaliaceae</taxon>
        <taxon>Sesamum</taxon>
    </lineage>
</organism>